<dbReference type="FunCoup" id="A0A7J7BVI8">
    <property type="interactions" value="95"/>
</dbReference>
<evidence type="ECO:0000256" key="2">
    <source>
        <dbReference type="SAM" id="Phobius"/>
    </source>
</evidence>
<evidence type="ECO:0000313" key="4">
    <source>
        <dbReference type="Proteomes" id="UP000593562"/>
    </source>
</evidence>
<dbReference type="Proteomes" id="UP000593562">
    <property type="component" value="Unassembled WGS sequence"/>
</dbReference>
<feature type="transmembrane region" description="Helical" evidence="2">
    <location>
        <begin position="235"/>
        <end position="253"/>
    </location>
</feature>
<evidence type="ECO:0008006" key="5">
    <source>
        <dbReference type="Google" id="ProtNLM"/>
    </source>
</evidence>
<reference evidence="3 4" key="1">
    <citation type="journal article" date="2020" name="Nat. Commun.">
        <title>Genome of Tripterygium wilfordii and identification of cytochrome P450 involved in triptolide biosynthesis.</title>
        <authorList>
            <person name="Tu L."/>
            <person name="Su P."/>
            <person name="Zhang Z."/>
            <person name="Gao L."/>
            <person name="Wang J."/>
            <person name="Hu T."/>
            <person name="Zhou J."/>
            <person name="Zhang Y."/>
            <person name="Zhao Y."/>
            <person name="Liu Y."/>
            <person name="Song Y."/>
            <person name="Tong Y."/>
            <person name="Lu Y."/>
            <person name="Yang J."/>
            <person name="Xu C."/>
            <person name="Jia M."/>
            <person name="Peters R.J."/>
            <person name="Huang L."/>
            <person name="Gao W."/>
        </authorList>
    </citation>
    <scope>NUCLEOTIDE SEQUENCE [LARGE SCALE GENOMIC DNA]</scope>
    <source>
        <strain evidence="4">cv. XIE 37</strain>
        <tissue evidence="3">Leaf</tissue>
    </source>
</reference>
<protein>
    <recommendedName>
        <fullName evidence="5">Transmembrane protein</fullName>
    </recommendedName>
</protein>
<dbReference type="EMBL" id="JAAARO010000023">
    <property type="protein sequence ID" value="KAF5725910.1"/>
    <property type="molecule type" value="Genomic_DNA"/>
</dbReference>
<feature type="transmembrane region" description="Helical" evidence="2">
    <location>
        <begin position="151"/>
        <end position="169"/>
    </location>
</feature>
<organism evidence="3 4">
    <name type="scientific">Tripterygium wilfordii</name>
    <name type="common">Thunder God vine</name>
    <dbReference type="NCBI Taxonomy" id="458696"/>
    <lineage>
        <taxon>Eukaryota</taxon>
        <taxon>Viridiplantae</taxon>
        <taxon>Streptophyta</taxon>
        <taxon>Embryophyta</taxon>
        <taxon>Tracheophyta</taxon>
        <taxon>Spermatophyta</taxon>
        <taxon>Magnoliopsida</taxon>
        <taxon>eudicotyledons</taxon>
        <taxon>Gunneridae</taxon>
        <taxon>Pentapetalae</taxon>
        <taxon>rosids</taxon>
        <taxon>fabids</taxon>
        <taxon>Celastrales</taxon>
        <taxon>Celastraceae</taxon>
        <taxon>Tripterygium</taxon>
    </lineage>
</organism>
<feature type="compositionally biased region" description="Basic and acidic residues" evidence="1">
    <location>
        <begin position="1"/>
        <end position="19"/>
    </location>
</feature>
<comment type="caution">
    <text evidence="3">The sequence shown here is derived from an EMBL/GenBank/DDBJ whole genome shotgun (WGS) entry which is preliminary data.</text>
</comment>
<keyword evidence="2" id="KW-1133">Transmembrane helix</keyword>
<accession>A0A7J7BVI8</accession>
<feature type="transmembrane region" description="Helical" evidence="2">
    <location>
        <begin position="285"/>
        <end position="307"/>
    </location>
</feature>
<keyword evidence="2" id="KW-0472">Membrane</keyword>
<dbReference type="AlphaFoldDB" id="A0A7J7BVI8"/>
<feature type="transmembrane region" description="Helical" evidence="2">
    <location>
        <begin position="44"/>
        <end position="68"/>
    </location>
</feature>
<feature type="region of interest" description="Disordered" evidence="1">
    <location>
        <begin position="1"/>
        <end position="20"/>
    </location>
</feature>
<dbReference type="InParanoid" id="A0A7J7BVI8"/>
<keyword evidence="4" id="KW-1185">Reference proteome</keyword>
<gene>
    <name evidence="3" type="ORF">HS088_TW23G00642</name>
</gene>
<feature type="transmembrane region" description="Helical" evidence="2">
    <location>
        <begin position="189"/>
        <end position="214"/>
    </location>
</feature>
<evidence type="ECO:0000256" key="1">
    <source>
        <dbReference type="SAM" id="MobiDB-lite"/>
    </source>
</evidence>
<evidence type="ECO:0000313" key="3">
    <source>
        <dbReference type="EMBL" id="KAF5725910.1"/>
    </source>
</evidence>
<sequence>MFERDSVGLPQERERERPSSTKSSSSFLLILLDSIKIISRNKQIFFSIFALLALPLSLHLFSVSFVSLPLKSRVHHLEAVAFYSSRFEAGHILKESRESAISLLRLKALFFIPSFILSLLGAISSVSSTAAGVRSQRPNLHSALTAIKLTWHRPVLTTICIYAVSLLYFNVPRALTVVIGGGSHLLSFFIWVILSGLHVYLMAVMGIGLVVSITEERFGWDAIQVGYRLMEGRRMSGWILSCLMVLISGMIGWKMDRLLIMAIDRQDPSSWWMAVKVVVGGSERFGLVCLYGFVVVWSYVIATVYYCECRKRHVRVEENGEELVPV</sequence>
<feature type="transmembrane region" description="Helical" evidence="2">
    <location>
        <begin position="108"/>
        <end position="130"/>
    </location>
</feature>
<name>A0A7J7BVI8_TRIWF</name>
<keyword evidence="2" id="KW-0812">Transmembrane</keyword>
<dbReference type="PANTHER" id="PTHR33133:SF21">
    <property type="entry name" value="TRANSMEMBRANE PROTEIN"/>
    <property type="match status" value="1"/>
</dbReference>
<proteinExistence type="predicted"/>
<dbReference type="PANTHER" id="PTHR33133">
    <property type="entry name" value="OS08G0107100 PROTEIN-RELATED"/>
    <property type="match status" value="1"/>
</dbReference>